<dbReference type="SUPFAM" id="SSF46894">
    <property type="entry name" value="C-terminal effector domain of the bipartite response regulators"/>
    <property type="match status" value="1"/>
</dbReference>
<sequence>MNVLVVDKCLYTRLGISCYFSEETGINIHHVNSVNQALEKKDIPNPDIILVNLTDYCRINEQDTSLIRFFSQYSHVKIFVYLDADYPNGTRPIILNSHVYVINKQKLTSLLAVFTDLHQKPDLHKSIQQYFGNYPALTDREASITQYWMEEMPNHKIARKLNICGRTVYVHKQHITEKMHVRNRLEFCYLYNVIKYVVCPAPCFIK</sequence>
<dbReference type="RefSeq" id="WP_025797128.1">
    <property type="nucleotide sequence ID" value="NZ_CP009706.1"/>
</dbReference>
<protein>
    <submittedName>
        <fullName evidence="3">LuxR family transcriptional regulator</fullName>
    </submittedName>
</protein>
<evidence type="ECO:0000256" key="1">
    <source>
        <dbReference type="ARBA" id="ARBA00023125"/>
    </source>
</evidence>
<dbReference type="HOGENOM" id="CLU_105065_1_0_6"/>
<feature type="domain" description="HTH luxR-type" evidence="2">
    <location>
        <begin position="130"/>
        <end position="195"/>
    </location>
</feature>
<name>A0A097R391_HAFAL</name>
<dbReference type="OrthoDB" id="6613734at2"/>
<dbReference type="InterPro" id="IPR000792">
    <property type="entry name" value="Tscrpt_reg_LuxR_C"/>
</dbReference>
<dbReference type="EMBL" id="CP009706">
    <property type="protein sequence ID" value="AIU73178.1"/>
    <property type="molecule type" value="Genomic_DNA"/>
</dbReference>
<dbReference type="eggNOG" id="COG2197">
    <property type="taxonomic scope" value="Bacteria"/>
</dbReference>
<dbReference type="Pfam" id="PF00196">
    <property type="entry name" value="GerE"/>
    <property type="match status" value="1"/>
</dbReference>
<organism evidence="3 4">
    <name type="scientific">Hafnia alvei FB1</name>
    <dbReference type="NCBI Taxonomy" id="1453496"/>
    <lineage>
        <taxon>Bacteria</taxon>
        <taxon>Pseudomonadati</taxon>
        <taxon>Pseudomonadota</taxon>
        <taxon>Gammaproteobacteria</taxon>
        <taxon>Enterobacterales</taxon>
        <taxon>Hafniaceae</taxon>
        <taxon>Hafnia</taxon>
    </lineage>
</organism>
<reference evidence="3 4" key="1">
    <citation type="journal article" date="2014" name="Gut Pathog.">
        <title>Gene clusters of Hafnia alvei strain FB1 important in survival and pathogenesis: a draft genome perspective.</title>
        <authorList>
            <person name="Tan J.Y."/>
            <person name="Yin W.F."/>
            <person name="Chan K.G."/>
        </authorList>
    </citation>
    <scope>NUCLEOTIDE SEQUENCE [LARGE SCALE GENOMIC DNA]</scope>
    <source>
        <strain evidence="3 4">FB1</strain>
    </source>
</reference>
<dbReference type="InterPro" id="IPR016032">
    <property type="entry name" value="Sig_transdc_resp-reg_C-effctor"/>
</dbReference>
<keyword evidence="1" id="KW-0238">DNA-binding</keyword>
<dbReference type="GO" id="GO:0006355">
    <property type="term" value="P:regulation of DNA-templated transcription"/>
    <property type="evidence" value="ECO:0007669"/>
    <property type="project" value="InterPro"/>
</dbReference>
<dbReference type="PATRIC" id="fig|1453496.5.peg.2601"/>
<dbReference type="PROSITE" id="PS50043">
    <property type="entry name" value="HTH_LUXR_2"/>
    <property type="match status" value="1"/>
</dbReference>
<accession>A0A097R391</accession>
<dbReference type="Proteomes" id="UP000029986">
    <property type="component" value="Chromosome"/>
</dbReference>
<gene>
    <name evidence="3" type="ORF">AT03_12790</name>
</gene>
<dbReference type="KEGG" id="hav:AT03_12790"/>
<evidence type="ECO:0000313" key="4">
    <source>
        <dbReference type="Proteomes" id="UP000029986"/>
    </source>
</evidence>
<keyword evidence="4" id="KW-1185">Reference proteome</keyword>
<evidence type="ECO:0000313" key="3">
    <source>
        <dbReference type="EMBL" id="AIU73178.1"/>
    </source>
</evidence>
<dbReference type="CDD" id="cd06170">
    <property type="entry name" value="LuxR_C_like"/>
    <property type="match status" value="1"/>
</dbReference>
<dbReference type="SMART" id="SM00421">
    <property type="entry name" value="HTH_LUXR"/>
    <property type="match status" value="1"/>
</dbReference>
<dbReference type="AlphaFoldDB" id="A0A097R391"/>
<proteinExistence type="predicted"/>
<evidence type="ECO:0000259" key="2">
    <source>
        <dbReference type="PROSITE" id="PS50043"/>
    </source>
</evidence>
<dbReference type="GO" id="GO:0003677">
    <property type="term" value="F:DNA binding"/>
    <property type="evidence" value="ECO:0007669"/>
    <property type="project" value="UniProtKB-KW"/>
</dbReference>
<dbReference type="Gene3D" id="3.40.50.2300">
    <property type="match status" value="1"/>
</dbReference>